<evidence type="ECO:0000256" key="1">
    <source>
        <dbReference type="ARBA" id="ARBA00005532"/>
    </source>
</evidence>
<dbReference type="InterPro" id="IPR001816">
    <property type="entry name" value="Transl_elong_EFTs/EF1B"/>
</dbReference>
<dbReference type="InterPro" id="IPR014039">
    <property type="entry name" value="Transl_elong_EFTs/EF1B_dimer"/>
</dbReference>
<evidence type="ECO:0000313" key="8">
    <source>
        <dbReference type="Proteomes" id="UP000178574"/>
    </source>
</evidence>
<dbReference type="GO" id="GO:0003746">
    <property type="term" value="F:translation elongation factor activity"/>
    <property type="evidence" value="ECO:0007669"/>
    <property type="project" value="UniProtKB-UniRule"/>
</dbReference>
<dbReference type="AlphaFoldDB" id="A0A1G2K797"/>
<evidence type="ECO:0000256" key="2">
    <source>
        <dbReference type="ARBA" id="ARBA00016956"/>
    </source>
</evidence>
<gene>
    <name evidence="5" type="primary">tsf</name>
    <name evidence="7" type="ORF">A2847_02345</name>
</gene>
<evidence type="ECO:0000313" key="7">
    <source>
        <dbReference type="EMBL" id="OGZ95306.1"/>
    </source>
</evidence>
<accession>A0A1G2K797</accession>
<sequence>MISVSDIKELREHTGAGIADVKKALEESRGDKEKAILWLERKLGSAAVKKASRETMAGIVEIYLHSNGRIGSMVEVFCETDFVARNPAFKELAHDVAMHIAAMNPLYLSLDSVPKEEWDAEKARFGEDALALGKPEQITRNIVEGKLAAHFGALSLFPQPFVKDQDKKVIDVINEAIGRFGENIKIGRFARFEV</sequence>
<dbReference type="SUPFAM" id="SSF46934">
    <property type="entry name" value="UBA-like"/>
    <property type="match status" value="1"/>
</dbReference>
<reference evidence="7 8" key="1">
    <citation type="journal article" date="2016" name="Nat. Commun.">
        <title>Thousands of microbial genomes shed light on interconnected biogeochemical processes in an aquifer system.</title>
        <authorList>
            <person name="Anantharaman K."/>
            <person name="Brown C.T."/>
            <person name="Hug L.A."/>
            <person name="Sharon I."/>
            <person name="Castelle C.J."/>
            <person name="Probst A.J."/>
            <person name="Thomas B.C."/>
            <person name="Singh A."/>
            <person name="Wilkins M.J."/>
            <person name="Karaoz U."/>
            <person name="Brodie E.L."/>
            <person name="Williams K.H."/>
            <person name="Hubbard S.S."/>
            <person name="Banfield J.F."/>
        </authorList>
    </citation>
    <scope>NUCLEOTIDE SEQUENCE [LARGE SCALE GENOMIC DNA]</scope>
</reference>
<dbReference type="InterPro" id="IPR018101">
    <property type="entry name" value="Transl_elong_Ts_CS"/>
</dbReference>
<comment type="caution">
    <text evidence="7">The sequence shown here is derived from an EMBL/GenBank/DDBJ whole genome shotgun (WGS) entry which is preliminary data.</text>
</comment>
<dbReference type="HAMAP" id="MF_00050">
    <property type="entry name" value="EF_Ts"/>
    <property type="match status" value="1"/>
</dbReference>
<comment type="function">
    <text evidence="5">Associates with the EF-Tu.GDP complex and induces the exchange of GDP to GTP. It remains bound to the aminoacyl-tRNA.EF-Tu.GTP complex up to the GTP hydrolysis stage on the ribosome.</text>
</comment>
<dbReference type="FunFam" id="1.10.8.10:FF:000001">
    <property type="entry name" value="Elongation factor Ts"/>
    <property type="match status" value="1"/>
</dbReference>
<dbReference type="Proteomes" id="UP000178574">
    <property type="component" value="Unassembled WGS sequence"/>
</dbReference>
<organism evidence="7 8">
    <name type="scientific">Candidatus Sungbacteria bacterium RIFCSPHIGHO2_01_FULL_50_25</name>
    <dbReference type="NCBI Taxonomy" id="1802265"/>
    <lineage>
        <taxon>Bacteria</taxon>
        <taxon>Candidatus Sungiibacteriota</taxon>
    </lineage>
</organism>
<dbReference type="SUPFAM" id="SSF54713">
    <property type="entry name" value="Elongation factor Ts (EF-Ts), dimerisation domain"/>
    <property type="match status" value="1"/>
</dbReference>
<dbReference type="PANTHER" id="PTHR11741">
    <property type="entry name" value="ELONGATION FACTOR TS"/>
    <property type="match status" value="1"/>
</dbReference>
<dbReference type="PROSITE" id="PS01126">
    <property type="entry name" value="EF_TS_1"/>
    <property type="match status" value="1"/>
</dbReference>
<keyword evidence="3 5" id="KW-0251">Elongation factor</keyword>
<dbReference type="EMBL" id="MHQD01000037">
    <property type="protein sequence ID" value="OGZ95306.1"/>
    <property type="molecule type" value="Genomic_DNA"/>
</dbReference>
<feature type="domain" description="Translation elongation factor EFTs/EF1B dimerisation" evidence="6">
    <location>
        <begin position="56"/>
        <end position="194"/>
    </location>
</feature>
<dbReference type="InterPro" id="IPR009060">
    <property type="entry name" value="UBA-like_sf"/>
</dbReference>
<dbReference type="InterPro" id="IPR036402">
    <property type="entry name" value="EF-Ts_dimer_sf"/>
</dbReference>
<evidence type="ECO:0000256" key="4">
    <source>
        <dbReference type="ARBA" id="ARBA00022917"/>
    </source>
</evidence>
<comment type="subcellular location">
    <subcellularLocation>
        <location evidence="5">Cytoplasm</location>
    </subcellularLocation>
</comment>
<keyword evidence="5" id="KW-0963">Cytoplasm</keyword>
<dbReference type="PANTHER" id="PTHR11741:SF0">
    <property type="entry name" value="ELONGATION FACTOR TS, MITOCHONDRIAL"/>
    <property type="match status" value="1"/>
</dbReference>
<dbReference type="CDD" id="cd14275">
    <property type="entry name" value="UBA_EF-Ts"/>
    <property type="match status" value="1"/>
</dbReference>
<keyword evidence="4 5" id="KW-0648">Protein biosynthesis</keyword>
<dbReference type="Gene3D" id="3.30.479.20">
    <property type="entry name" value="Elongation factor Ts, dimerisation domain"/>
    <property type="match status" value="1"/>
</dbReference>
<name>A0A1G2K797_9BACT</name>
<evidence type="ECO:0000256" key="3">
    <source>
        <dbReference type="ARBA" id="ARBA00022768"/>
    </source>
</evidence>
<feature type="region of interest" description="Involved in Mg(2+) ion dislocation from EF-Tu" evidence="5">
    <location>
        <begin position="80"/>
        <end position="83"/>
    </location>
</feature>
<dbReference type="GO" id="GO:0005737">
    <property type="term" value="C:cytoplasm"/>
    <property type="evidence" value="ECO:0007669"/>
    <property type="project" value="UniProtKB-SubCell"/>
</dbReference>
<protein>
    <recommendedName>
        <fullName evidence="2 5">Elongation factor Ts</fullName>
        <shortName evidence="5">EF-Ts</shortName>
    </recommendedName>
</protein>
<dbReference type="Pfam" id="PF00889">
    <property type="entry name" value="EF_TS"/>
    <property type="match status" value="1"/>
</dbReference>
<dbReference type="Gene3D" id="1.10.286.20">
    <property type="match status" value="1"/>
</dbReference>
<comment type="similarity">
    <text evidence="1 5">Belongs to the EF-Ts family.</text>
</comment>
<evidence type="ECO:0000256" key="5">
    <source>
        <dbReference type="HAMAP-Rule" id="MF_00050"/>
    </source>
</evidence>
<proteinExistence type="inferred from homology"/>
<evidence type="ECO:0000259" key="6">
    <source>
        <dbReference type="Pfam" id="PF00889"/>
    </source>
</evidence>
<dbReference type="Gene3D" id="1.10.8.10">
    <property type="entry name" value="DNA helicase RuvA subunit, C-terminal domain"/>
    <property type="match status" value="1"/>
</dbReference>